<dbReference type="FunFam" id="1.10.860.10:FF:000001">
    <property type="entry name" value="Replicative DNA helicase"/>
    <property type="match status" value="1"/>
</dbReference>
<dbReference type="NCBIfam" id="TIGR00665">
    <property type="entry name" value="DnaB"/>
    <property type="match status" value="1"/>
</dbReference>
<reference evidence="14" key="1">
    <citation type="submission" date="2020-04" db="EMBL/GenBank/DDBJ databases">
        <authorList>
            <person name="Zhang T."/>
        </authorList>
    </citation>
    <scope>NUCLEOTIDE SEQUENCE</scope>
    <source>
        <strain evidence="14">HKST-UBA09</strain>
    </source>
</reference>
<dbReference type="GO" id="GO:0003677">
    <property type="term" value="F:DNA binding"/>
    <property type="evidence" value="ECO:0007669"/>
    <property type="project" value="UniProtKB-UniRule"/>
</dbReference>
<feature type="domain" description="SF4 helicase" evidence="13">
    <location>
        <begin position="175"/>
        <end position="437"/>
    </location>
</feature>
<dbReference type="Pfam" id="PF03796">
    <property type="entry name" value="DnaB_C"/>
    <property type="match status" value="1"/>
</dbReference>
<evidence type="ECO:0000256" key="7">
    <source>
        <dbReference type="ARBA" id="ARBA00022840"/>
    </source>
</evidence>
<dbReference type="Gene3D" id="3.40.50.300">
    <property type="entry name" value="P-loop containing nucleotide triphosphate hydrolases"/>
    <property type="match status" value="1"/>
</dbReference>
<dbReference type="GO" id="GO:0005524">
    <property type="term" value="F:ATP binding"/>
    <property type="evidence" value="ECO:0007669"/>
    <property type="project" value="UniProtKB-UniRule"/>
</dbReference>
<evidence type="ECO:0000256" key="4">
    <source>
        <dbReference type="ARBA" id="ARBA00022741"/>
    </source>
</evidence>
<evidence type="ECO:0000313" key="15">
    <source>
        <dbReference type="Proteomes" id="UP000714915"/>
    </source>
</evidence>
<dbReference type="Proteomes" id="UP000714915">
    <property type="component" value="Unassembled WGS sequence"/>
</dbReference>
<keyword evidence="3 12" id="KW-0235">DNA replication</keyword>
<dbReference type="InterPro" id="IPR016136">
    <property type="entry name" value="DNA_helicase_N/primase_C"/>
</dbReference>
<comment type="caution">
    <text evidence="14">The sequence shown here is derived from an EMBL/GenBank/DDBJ whole genome shotgun (WGS) entry which is preliminary data.</text>
</comment>
<sequence length="437" mass="49202">MADRIPPQNLEAERAVIGSVLIDNEVTDKVADVLKPDFFYDPKHQLIFDAMMNLYRTNSPIDVLTLTAELKKTKKFKQVGGGVYLSEIISEVPTSANVSKYAEIVREMFIRRSLITFGAQLDEQSRNESESIEDILSGVEQHVVELSKDNTKQDFLDSATLLELQMQKADEYAKNPDALRGLPSGFRNVDKILGGFHTSDLVILAARPGTGKSAFAFNIARNVAVNEKKTVAIFSLEMPALQVMERMLAQQIQVDLWNIRMGKMTDQEFKRYPEGAGKLSESNILIDETPGITIMQLRSKARRLMLEKGLDMIIIDYLQLMQARDIENRAQAVGEMSRSLKILARELEIPVICLSQLNRAVENRSDRTPQLSDLRESGSIEQDADVVMFLNRESPTDDDDEDEEPLIHFTVAKHRNGPIGGAKLKFIGAQQRYLEVE</sequence>
<keyword evidence="8 12" id="KW-0238">DNA-binding</keyword>
<dbReference type="InterPro" id="IPR007692">
    <property type="entry name" value="DNA_helicase_DnaB"/>
</dbReference>
<comment type="catalytic activity">
    <reaction evidence="10 12">
        <text>ATP + H2O = ADP + phosphate + H(+)</text>
        <dbReference type="Rhea" id="RHEA:13065"/>
        <dbReference type="ChEBI" id="CHEBI:15377"/>
        <dbReference type="ChEBI" id="CHEBI:15378"/>
        <dbReference type="ChEBI" id="CHEBI:30616"/>
        <dbReference type="ChEBI" id="CHEBI:43474"/>
        <dbReference type="ChEBI" id="CHEBI:456216"/>
        <dbReference type="EC" id="5.6.2.3"/>
    </reaction>
</comment>
<evidence type="ECO:0000256" key="5">
    <source>
        <dbReference type="ARBA" id="ARBA00022801"/>
    </source>
</evidence>
<evidence type="ECO:0000256" key="9">
    <source>
        <dbReference type="ARBA" id="ARBA00023235"/>
    </source>
</evidence>
<protein>
    <recommendedName>
        <fullName evidence="11 12">Replicative DNA helicase</fullName>
        <ecNumber evidence="11 12">5.6.2.3</ecNumber>
    </recommendedName>
</protein>
<dbReference type="GO" id="GO:0006269">
    <property type="term" value="P:DNA replication, synthesis of primer"/>
    <property type="evidence" value="ECO:0007669"/>
    <property type="project" value="UniProtKB-UniRule"/>
</dbReference>
<evidence type="ECO:0000256" key="6">
    <source>
        <dbReference type="ARBA" id="ARBA00022806"/>
    </source>
</evidence>
<evidence type="ECO:0000256" key="3">
    <source>
        <dbReference type="ARBA" id="ARBA00022705"/>
    </source>
</evidence>
<evidence type="ECO:0000256" key="1">
    <source>
        <dbReference type="ARBA" id="ARBA00008428"/>
    </source>
</evidence>
<organism evidence="14 15">
    <name type="scientific">Candidatus Dojkabacteria bacterium</name>
    <dbReference type="NCBI Taxonomy" id="2099670"/>
    <lineage>
        <taxon>Bacteria</taxon>
        <taxon>Candidatus Dojkabacteria</taxon>
    </lineage>
</organism>
<accession>A0A955RL00</accession>
<evidence type="ECO:0000313" key="14">
    <source>
        <dbReference type="EMBL" id="MCA9386409.1"/>
    </source>
</evidence>
<name>A0A955RL00_9BACT</name>
<dbReference type="CDD" id="cd00984">
    <property type="entry name" value="DnaB_C"/>
    <property type="match status" value="1"/>
</dbReference>
<dbReference type="Gene3D" id="1.10.860.10">
    <property type="entry name" value="DNAb Helicase, Chain A"/>
    <property type="match status" value="1"/>
</dbReference>
<proteinExistence type="inferred from homology"/>
<dbReference type="InterPro" id="IPR036185">
    <property type="entry name" value="DNA_heli_DnaB-like_N_sf"/>
</dbReference>
<evidence type="ECO:0000256" key="12">
    <source>
        <dbReference type="RuleBase" id="RU362085"/>
    </source>
</evidence>
<dbReference type="PROSITE" id="PS51199">
    <property type="entry name" value="SF4_HELICASE"/>
    <property type="match status" value="1"/>
</dbReference>
<comment type="function">
    <text evidence="12">The main replicative DNA helicase, it participates in initiation and elongation during chromosome replication. Travels ahead of the DNA replisome, separating dsDNA into templates for DNA synthesis. A processive ATP-dependent 5'-3' DNA helicase it has DNA-dependent ATPase activity.</text>
</comment>
<dbReference type="GO" id="GO:1990077">
    <property type="term" value="C:primosome complex"/>
    <property type="evidence" value="ECO:0007669"/>
    <property type="project" value="UniProtKB-UniRule"/>
</dbReference>
<comment type="similarity">
    <text evidence="1 12">Belongs to the helicase family. DnaB subfamily.</text>
</comment>
<dbReference type="InterPro" id="IPR027417">
    <property type="entry name" value="P-loop_NTPase"/>
</dbReference>
<dbReference type="InterPro" id="IPR007694">
    <property type="entry name" value="DNA_helicase_DnaB-like_C"/>
</dbReference>
<keyword evidence="6 12" id="KW-0347">Helicase</keyword>
<dbReference type="SUPFAM" id="SSF52540">
    <property type="entry name" value="P-loop containing nucleoside triphosphate hydrolases"/>
    <property type="match status" value="1"/>
</dbReference>
<reference evidence="14" key="2">
    <citation type="journal article" date="2021" name="Microbiome">
        <title>Successional dynamics and alternative stable states in a saline activated sludge microbial community over 9 years.</title>
        <authorList>
            <person name="Wang Y."/>
            <person name="Ye J."/>
            <person name="Ju F."/>
            <person name="Liu L."/>
            <person name="Boyd J.A."/>
            <person name="Deng Y."/>
            <person name="Parks D.H."/>
            <person name="Jiang X."/>
            <person name="Yin X."/>
            <person name="Woodcroft B.J."/>
            <person name="Tyson G.W."/>
            <person name="Hugenholtz P."/>
            <person name="Polz M.F."/>
            <person name="Zhang T."/>
        </authorList>
    </citation>
    <scope>NUCLEOTIDE SEQUENCE</scope>
    <source>
        <strain evidence="14">HKST-UBA09</strain>
    </source>
</reference>
<keyword evidence="9" id="KW-0413">Isomerase</keyword>
<dbReference type="GO" id="GO:0016787">
    <property type="term" value="F:hydrolase activity"/>
    <property type="evidence" value="ECO:0007669"/>
    <property type="project" value="UniProtKB-KW"/>
</dbReference>
<evidence type="ECO:0000256" key="10">
    <source>
        <dbReference type="ARBA" id="ARBA00048954"/>
    </source>
</evidence>
<dbReference type="AlphaFoldDB" id="A0A955RL00"/>
<dbReference type="Pfam" id="PF00772">
    <property type="entry name" value="DnaB"/>
    <property type="match status" value="1"/>
</dbReference>
<gene>
    <name evidence="14" type="primary">dnaB</name>
    <name evidence="14" type="ORF">KC669_00060</name>
</gene>
<dbReference type="EMBL" id="JAGQLF010000001">
    <property type="protein sequence ID" value="MCA9386409.1"/>
    <property type="molecule type" value="Genomic_DNA"/>
</dbReference>
<dbReference type="PANTHER" id="PTHR30153">
    <property type="entry name" value="REPLICATIVE DNA HELICASE DNAB"/>
    <property type="match status" value="1"/>
</dbReference>
<evidence type="ECO:0000259" key="13">
    <source>
        <dbReference type="PROSITE" id="PS51199"/>
    </source>
</evidence>
<dbReference type="SUPFAM" id="SSF48024">
    <property type="entry name" value="N-terminal domain of DnaB helicase"/>
    <property type="match status" value="1"/>
</dbReference>
<dbReference type="PANTHER" id="PTHR30153:SF2">
    <property type="entry name" value="REPLICATIVE DNA HELICASE"/>
    <property type="match status" value="1"/>
</dbReference>
<keyword evidence="4 12" id="KW-0547">Nucleotide-binding</keyword>
<keyword evidence="5 12" id="KW-0378">Hydrolase</keyword>
<dbReference type="EC" id="5.6.2.3" evidence="11 12"/>
<dbReference type="InterPro" id="IPR007693">
    <property type="entry name" value="DNA_helicase_DnaB-like_N"/>
</dbReference>
<dbReference type="InterPro" id="IPR003593">
    <property type="entry name" value="AAA+_ATPase"/>
</dbReference>
<evidence type="ECO:0000256" key="11">
    <source>
        <dbReference type="NCBIfam" id="TIGR00665"/>
    </source>
</evidence>
<keyword evidence="7 12" id="KW-0067">ATP-binding</keyword>
<evidence type="ECO:0000256" key="2">
    <source>
        <dbReference type="ARBA" id="ARBA00022515"/>
    </source>
</evidence>
<keyword evidence="2 12" id="KW-0639">Primosome</keyword>
<dbReference type="GO" id="GO:0005829">
    <property type="term" value="C:cytosol"/>
    <property type="evidence" value="ECO:0007669"/>
    <property type="project" value="TreeGrafter"/>
</dbReference>
<evidence type="ECO:0000256" key="8">
    <source>
        <dbReference type="ARBA" id="ARBA00023125"/>
    </source>
</evidence>
<dbReference type="GO" id="GO:0043139">
    <property type="term" value="F:5'-3' DNA helicase activity"/>
    <property type="evidence" value="ECO:0007669"/>
    <property type="project" value="UniProtKB-EC"/>
</dbReference>
<dbReference type="SMART" id="SM00382">
    <property type="entry name" value="AAA"/>
    <property type="match status" value="1"/>
</dbReference>